<dbReference type="InterPro" id="IPR036812">
    <property type="entry name" value="NAD(P)_OxRdtase_dom_sf"/>
</dbReference>
<dbReference type="Proteomes" id="UP001479436">
    <property type="component" value="Unassembled WGS sequence"/>
</dbReference>
<sequence>MTTSNGADRSFGEINLPKLGFGAGPFGGAYHAISEEECHAAVERSLDLGINYFDTSPYYGDSEVVLGEGLKKVQKKYPRSTYYISTKIGRYGYFKKDFDYSGQRVVDSVKESMRRLNTDYLDIVFCHDVEFVNIDQIIQETLPQLFQLKKEGKIRWVGISGYPLDTLLNIARIQSERNQPLDVVLSYCHNTLQNTLYRDYQPEFIKAGVGHLIDASPLSMGLFRDGVTPEWHPGSQEMKEAVNKAKEICHTHGVCISDIASKYSFEYQGLTSTVIGCCKPEEIQRAYEQFTEVQRRINHNILKPEAESKALESILELLKPHRNYSWPSPPSDA</sequence>
<reference evidence="2 3" key="1">
    <citation type="submission" date="2023-04" db="EMBL/GenBank/DDBJ databases">
        <title>Genome of Basidiobolus ranarum AG-B5.</title>
        <authorList>
            <person name="Stajich J.E."/>
            <person name="Carter-House D."/>
            <person name="Gryganskyi A."/>
        </authorList>
    </citation>
    <scope>NUCLEOTIDE SEQUENCE [LARGE SCALE GENOMIC DNA]</scope>
    <source>
        <strain evidence="2 3">AG-B5</strain>
    </source>
</reference>
<proteinExistence type="predicted"/>
<dbReference type="InterPro" id="IPR023210">
    <property type="entry name" value="NADP_OxRdtase_dom"/>
</dbReference>
<evidence type="ECO:0000259" key="1">
    <source>
        <dbReference type="Pfam" id="PF00248"/>
    </source>
</evidence>
<name>A0ABR2WNM9_9FUNG</name>
<dbReference type="InterPro" id="IPR020471">
    <property type="entry name" value="AKR"/>
</dbReference>
<accession>A0ABR2WNM9</accession>
<dbReference type="EMBL" id="JASJQH010000722">
    <property type="protein sequence ID" value="KAK9763138.1"/>
    <property type="molecule type" value="Genomic_DNA"/>
</dbReference>
<dbReference type="Pfam" id="PF00248">
    <property type="entry name" value="Aldo_ket_red"/>
    <property type="match status" value="1"/>
</dbReference>
<protein>
    <recommendedName>
        <fullName evidence="1">NADP-dependent oxidoreductase domain-containing protein</fullName>
    </recommendedName>
</protein>
<dbReference type="PANTHER" id="PTHR42686">
    <property type="entry name" value="GH17980P-RELATED"/>
    <property type="match status" value="1"/>
</dbReference>
<dbReference type="SUPFAM" id="SSF51430">
    <property type="entry name" value="NAD(P)-linked oxidoreductase"/>
    <property type="match status" value="1"/>
</dbReference>
<dbReference type="PRINTS" id="PR00069">
    <property type="entry name" value="ALDKETRDTASE"/>
</dbReference>
<organism evidence="2 3">
    <name type="scientific">Basidiobolus ranarum</name>
    <dbReference type="NCBI Taxonomy" id="34480"/>
    <lineage>
        <taxon>Eukaryota</taxon>
        <taxon>Fungi</taxon>
        <taxon>Fungi incertae sedis</taxon>
        <taxon>Zoopagomycota</taxon>
        <taxon>Entomophthoromycotina</taxon>
        <taxon>Basidiobolomycetes</taxon>
        <taxon>Basidiobolales</taxon>
        <taxon>Basidiobolaceae</taxon>
        <taxon>Basidiobolus</taxon>
    </lineage>
</organism>
<feature type="domain" description="NADP-dependent oxidoreductase" evidence="1">
    <location>
        <begin position="18"/>
        <end position="288"/>
    </location>
</feature>
<dbReference type="PANTHER" id="PTHR42686:SF1">
    <property type="entry name" value="GH17980P-RELATED"/>
    <property type="match status" value="1"/>
</dbReference>
<dbReference type="Gene3D" id="3.20.20.100">
    <property type="entry name" value="NADP-dependent oxidoreductase domain"/>
    <property type="match status" value="1"/>
</dbReference>
<gene>
    <name evidence="2" type="ORF">K7432_010457</name>
</gene>
<evidence type="ECO:0000313" key="2">
    <source>
        <dbReference type="EMBL" id="KAK9763138.1"/>
    </source>
</evidence>
<comment type="caution">
    <text evidence="2">The sequence shown here is derived from an EMBL/GenBank/DDBJ whole genome shotgun (WGS) entry which is preliminary data.</text>
</comment>
<keyword evidence="3" id="KW-1185">Reference proteome</keyword>
<evidence type="ECO:0000313" key="3">
    <source>
        <dbReference type="Proteomes" id="UP001479436"/>
    </source>
</evidence>